<organism evidence="1 2">
    <name type="scientific">Macrosiphum euphorbiae</name>
    <name type="common">potato aphid</name>
    <dbReference type="NCBI Taxonomy" id="13131"/>
    <lineage>
        <taxon>Eukaryota</taxon>
        <taxon>Metazoa</taxon>
        <taxon>Ecdysozoa</taxon>
        <taxon>Arthropoda</taxon>
        <taxon>Hexapoda</taxon>
        <taxon>Insecta</taxon>
        <taxon>Pterygota</taxon>
        <taxon>Neoptera</taxon>
        <taxon>Paraneoptera</taxon>
        <taxon>Hemiptera</taxon>
        <taxon>Sternorrhyncha</taxon>
        <taxon>Aphidomorpha</taxon>
        <taxon>Aphidoidea</taxon>
        <taxon>Aphididae</taxon>
        <taxon>Macrosiphini</taxon>
        <taxon>Macrosiphum</taxon>
    </lineage>
</organism>
<evidence type="ECO:0000313" key="1">
    <source>
        <dbReference type="EMBL" id="CAI6359655.1"/>
    </source>
</evidence>
<keyword evidence="2" id="KW-1185">Reference proteome</keyword>
<dbReference type="PANTHER" id="PTHR45749">
    <property type="match status" value="1"/>
</dbReference>
<dbReference type="Proteomes" id="UP001160148">
    <property type="component" value="Unassembled WGS sequence"/>
</dbReference>
<reference evidence="1 2" key="1">
    <citation type="submission" date="2023-01" db="EMBL/GenBank/DDBJ databases">
        <authorList>
            <person name="Whitehead M."/>
        </authorList>
    </citation>
    <scope>NUCLEOTIDE SEQUENCE [LARGE SCALE GENOMIC DNA]</scope>
</reference>
<sequence>MESSELCVVESASVTMNTKNNRGHIILTYEKDIGNYLNVENIDDCLKHELLRNPWVPNTTYDFKSDLKSLITRAFRHQWLHENGSWLTYSALEGVKGAFCRICVLFKPSIHRGVQGGFIIKPFTKYKDFHASSKIHLSSNWHTESMSRAKDFMDIMNGKTISVIEQVNSGLHKEIETNRLKLKPIISTILFCGTHDLPLRGKKSDSGVFHDLLNFRIESGYEILKDHFLTNVGNAKYSSHRTQNELITLCGKILKEEIVCEANAANAFSIIADESADISGVEQLTIVIRF</sequence>
<comment type="caution">
    <text evidence="1">The sequence shown here is derived from an EMBL/GenBank/DDBJ whole genome shotgun (WGS) entry which is preliminary data.</text>
</comment>
<dbReference type="PANTHER" id="PTHR45749:SF21">
    <property type="entry name" value="DUF4371 DOMAIN-CONTAINING PROTEIN"/>
    <property type="match status" value="1"/>
</dbReference>
<dbReference type="EMBL" id="CARXXK010000002">
    <property type="protein sequence ID" value="CAI6359655.1"/>
    <property type="molecule type" value="Genomic_DNA"/>
</dbReference>
<name>A0AAV0WUB0_9HEMI</name>
<protein>
    <recommendedName>
        <fullName evidence="3">DUF4371 domain-containing protein</fullName>
    </recommendedName>
</protein>
<dbReference type="AlphaFoldDB" id="A0AAV0WUB0"/>
<proteinExistence type="predicted"/>
<evidence type="ECO:0008006" key="3">
    <source>
        <dbReference type="Google" id="ProtNLM"/>
    </source>
</evidence>
<evidence type="ECO:0000313" key="2">
    <source>
        <dbReference type="Proteomes" id="UP001160148"/>
    </source>
</evidence>
<accession>A0AAV0WUB0</accession>
<gene>
    <name evidence="1" type="ORF">MEUPH1_LOCUS15044</name>
</gene>